<sequence>MRLGFIGTGTIASATVRGLIGAGHQITVSKRGEAQATRLAAEFDTVSIADNQGVIDQSDTLFIGLMAEAAPDILSRLTFRTDQQVISFMADMPLGALARLVAPAHAAAIMLPFPGIARGGSPILAMGDTDLVTTLFAPENQVFALRDAAELGAYLCAQAVLSPVTDMVGQSADWLAARVSDPDQGEAFLRMLIGTNLLSSPCGDLLEALNTPGGYNQRLRQHMNAAGVGDDLVTGLNRLESGD</sequence>
<name>A0A1I4ZBM5_9RHOB</name>
<evidence type="ECO:0000256" key="1">
    <source>
        <dbReference type="ARBA" id="ARBA00005525"/>
    </source>
</evidence>
<evidence type="ECO:0000313" key="4">
    <source>
        <dbReference type="EMBL" id="SFN47655.1"/>
    </source>
</evidence>
<proteinExistence type="inferred from homology"/>
<dbReference type="Gene3D" id="3.40.50.720">
    <property type="entry name" value="NAD(P)-binding Rossmann-like Domain"/>
    <property type="match status" value="1"/>
</dbReference>
<dbReference type="GO" id="GO:0004735">
    <property type="term" value="F:pyrroline-5-carboxylate reductase activity"/>
    <property type="evidence" value="ECO:0007669"/>
    <property type="project" value="TreeGrafter"/>
</dbReference>
<dbReference type="InterPro" id="IPR036291">
    <property type="entry name" value="NAD(P)-bd_dom_sf"/>
</dbReference>
<dbReference type="PANTHER" id="PTHR11645">
    <property type="entry name" value="PYRROLINE-5-CARBOXYLATE REDUCTASE"/>
    <property type="match status" value="1"/>
</dbReference>
<dbReference type="Pfam" id="PF03807">
    <property type="entry name" value="F420_oxidored"/>
    <property type="match status" value="1"/>
</dbReference>
<dbReference type="EMBL" id="FOVP01000003">
    <property type="protein sequence ID" value="SFN47655.1"/>
    <property type="molecule type" value="Genomic_DNA"/>
</dbReference>
<dbReference type="Proteomes" id="UP000198599">
    <property type="component" value="Unassembled WGS sequence"/>
</dbReference>
<feature type="domain" description="Pyrroline-5-carboxylate reductase catalytic N-terminal" evidence="3">
    <location>
        <begin position="2"/>
        <end position="90"/>
    </location>
</feature>
<evidence type="ECO:0000256" key="2">
    <source>
        <dbReference type="ARBA" id="ARBA00023002"/>
    </source>
</evidence>
<comment type="similarity">
    <text evidence="1">Belongs to the pyrroline-5-carboxylate reductase family.</text>
</comment>
<evidence type="ECO:0000259" key="3">
    <source>
        <dbReference type="Pfam" id="PF03807"/>
    </source>
</evidence>
<dbReference type="RefSeq" id="WP_092834321.1">
    <property type="nucleotide sequence ID" value="NZ_FOVP01000003.1"/>
</dbReference>
<reference evidence="5" key="1">
    <citation type="submission" date="2016-10" db="EMBL/GenBank/DDBJ databases">
        <authorList>
            <person name="Varghese N."/>
            <person name="Submissions S."/>
        </authorList>
    </citation>
    <scope>NUCLEOTIDE SEQUENCE [LARGE SCALE GENOMIC DNA]</scope>
    <source>
        <strain evidence="5">DSM 28463</strain>
    </source>
</reference>
<dbReference type="OrthoDB" id="9805754at2"/>
<dbReference type="InterPro" id="IPR028939">
    <property type="entry name" value="P5C_Rdtase_cat_N"/>
</dbReference>
<accession>A0A1I4ZBM5</accession>
<dbReference type="STRING" id="1005928.SAMN04487859_10395"/>
<dbReference type="SUPFAM" id="SSF51735">
    <property type="entry name" value="NAD(P)-binding Rossmann-fold domains"/>
    <property type="match status" value="1"/>
</dbReference>
<dbReference type="PANTHER" id="PTHR11645:SF0">
    <property type="entry name" value="PYRROLINE-5-CARBOXYLATE REDUCTASE 3"/>
    <property type="match status" value="1"/>
</dbReference>
<keyword evidence="2" id="KW-0560">Oxidoreductase</keyword>
<gene>
    <name evidence="4" type="ORF">SAMN04487859_10395</name>
</gene>
<dbReference type="AlphaFoldDB" id="A0A1I4ZBM5"/>
<keyword evidence="5" id="KW-1185">Reference proteome</keyword>
<organism evidence="4 5">
    <name type="scientific">Roseovarius lutimaris</name>
    <dbReference type="NCBI Taxonomy" id="1005928"/>
    <lineage>
        <taxon>Bacteria</taxon>
        <taxon>Pseudomonadati</taxon>
        <taxon>Pseudomonadota</taxon>
        <taxon>Alphaproteobacteria</taxon>
        <taxon>Rhodobacterales</taxon>
        <taxon>Roseobacteraceae</taxon>
        <taxon>Roseovarius</taxon>
    </lineage>
</organism>
<dbReference type="GO" id="GO:0055129">
    <property type="term" value="P:L-proline biosynthetic process"/>
    <property type="evidence" value="ECO:0007669"/>
    <property type="project" value="TreeGrafter"/>
</dbReference>
<protein>
    <submittedName>
        <fullName evidence="4">Pyrroline-5-carboxylate reductase</fullName>
    </submittedName>
</protein>
<evidence type="ECO:0000313" key="5">
    <source>
        <dbReference type="Proteomes" id="UP000198599"/>
    </source>
</evidence>